<dbReference type="RefSeq" id="WP_152780991.1">
    <property type="nucleotide sequence ID" value="NZ_BAABEQ010000022.1"/>
</dbReference>
<evidence type="ECO:0000256" key="1">
    <source>
        <dbReference type="SAM" id="Phobius"/>
    </source>
</evidence>
<keyword evidence="1" id="KW-1133">Transmembrane helix</keyword>
<sequence>MVFLWFWLVGWSAFALPLAISSLRGWAPKRVRRRTSPWGIRVRGVALLVIWFGGLTVPLLRSSGLDAEDRIFLASVMQVGFLMFASGLMAGSQLGEWFHRRVMRDQAVDQARGSGGRPW</sequence>
<gene>
    <name evidence="2" type="ORF">FNH04_05915</name>
</gene>
<name>A0A5N8VZD8_9ACTN</name>
<reference evidence="2 3" key="1">
    <citation type="submission" date="2019-07" db="EMBL/GenBank/DDBJ databases">
        <title>New species of Amycolatopsis and Streptomyces.</title>
        <authorList>
            <person name="Duangmal K."/>
            <person name="Teo W.F.A."/>
            <person name="Lipun K."/>
        </authorList>
    </citation>
    <scope>NUCLEOTIDE SEQUENCE [LARGE SCALE GENOMIC DNA]</scope>
    <source>
        <strain evidence="2 3">TISTR 2346</strain>
    </source>
</reference>
<evidence type="ECO:0000313" key="3">
    <source>
        <dbReference type="Proteomes" id="UP000326979"/>
    </source>
</evidence>
<dbReference type="AlphaFoldDB" id="A0A5N8VZD8"/>
<organism evidence="2 3">
    <name type="scientific">Streptomyces phyllanthi</name>
    <dbReference type="NCBI Taxonomy" id="1803180"/>
    <lineage>
        <taxon>Bacteria</taxon>
        <taxon>Bacillati</taxon>
        <taxon>Actinomycetota</taxon>
        <taxon>Actinomycetes</taxon>
        <taxon>Kitasatosporales</taxon>
        <taxon>Streptomycetaceae</taxon>
        <taxon>Streptomyces</taxon>
    </lineage>
</organism>
<dbReference type="EMBL" id="VJZE01000022">
    <property type="protein sequence ID" value="MPY39464.1"/>
    <property type="molecule type" value="Genomic_DNA"/>
</dbReference>
<feature type="transmembrane region" description="Helical" evidence="1">
    <location>
        <begin position="6"/>
        <end position="26"/>
    </location>
</feature>
<dbReference type="Proteomes" id="UP000326979">
    <property type="component" value="Unassembled WGS sequence"/>
</dbReference>
<keyword evidence="1" id="KW-0472">Membrane</keyword>
<dbReference type="OrthoDB" id="4205384at2"/>
<evidence type="ECO:0000313" key="2">
    <source>
        <dbReference type="EMBL" id="MPY39464.1"/>
    </source>
</evidence>
<proteinExistence type="predicted"/>
<feature type="transmembrane region" description="Helical" evidence="1">
    <location>
        <begin position="71"/>
        <end position="91"/>
    </location>
</feature>
<feature type="transmembrane region" description="Helical" evidence="1">
    <location>
        <begin position="38"/>
        <end position="59"/>
    </location>
</feature>
<comment type="caution">
    <text evidence="2">The sequence shown here is derived from an EMBL/GenBank/DDBJ whole genome shotgun (WGS) entry which is preliminary data.</text>
</comment>
<accession>A0A5N8VZD8</accession>
<evidence type="ECO:0008006" key="4">
    <source>
        <dbReference type="Google" id="ProtNLM"/>
    </source>
</evidence>
<keyword evidence="3" id="KW-1185">Reference proteome</keyword>
<protein>
    <recommendedName>
        <fullName evidence="4">Transmembrane protein</fullName>
    </recommendedName>
</protein>
<keyword evidence="1" id="KW-0812">Transmembrane</keyword>